<keyword evidence="1" id="KW-0472">Membrane</keyword>
<feature type="transmembrane region" description="Helical" evidence="1">
    <location>
        <begin position="517"/>
        <end position="537"/>
    </location>
</feature>
<organism evidence="2 3">
    <name type="scientific">Halogeometricum borinquense</name>
    <dbReference type="NCBI Taxonomy" id="60847"/>
    <lineage>
        <taxon>Archaea</taxon>
        <taxon>Methanobacteriati</taxon>
        <taxon>Methanobacteriota</taxon>
        <taxon>Stenosarchaea group</taxon>
        <taxon>Halobacteria</taxon>
        <taxon>Halobacteriales</taxon>
        <taxon>Haloferacaceae</taxon>
        <taxon>Halogeometricum</taxon>
    </lineage>
</organism>
<evidence type="ECO:0000313" key="2">
    <source>
        <dbReference type="EMBL" id="RYJ13061.1"/>
    </source>
</evidence>
<feature type="transmembrane region" description="Helical" evidence="1">
    <location>
        <begin position="47"/>
        <end position="66"/>
    </location>
</feature>
<keyword evidence="1" id="KW-1133">Transmembrane helix</keyword>
<feature type="transmembrane region" description="Helical" evidence="1">
    <location>
        <begin position="549"/>
        <end position="568"/>
    </location>
</feature>
<comment type="caution">
    <text evidence="2">The sequence shown here is derived from an EMBL/GenBank/DDBJ whole genome shotgun (WGS) entry which is preliminary data.</text>
</comment>
<feature type="transmembrane region" description="Helical" evidence="1">
    <location>
        <begin position="297"/>
        <end position="316"/>
    </location>
</feature>
<evidence type="ECO:0000313" key="3">
    <source>
        <dbReference type="Proteomes" id="UP000294028"/>
    </source>
</evidence>
<protein>
    <submittedName>
        <fullName evidence="2">Type II secretion system protein</fullName>
    </submittedName>
</protein>
<dbReference type="AlphaFoldDB" id="A0A482TI84"/>
<sequence length="575" mass="59166">MTAPSNCSHLVESLAQVYPWSVEPGEDVRSALSYLGSDTDAETVVRAGYVLSLPLTLVSFAFVSLLAPRSPIVVRLCASLAIGLAGTHAVHRLPVIAARLRRTRALGETPALVGRATLRMQLGPTPERAASFAAHTADGPLADSLAEHVRRARGTPNSGFESFASEWRDHFPALERAISLLLASADAQPDERERGLERALDAVLDGTRDELASFAADVRGPTTGVYAFGVLLPLALVGVLPAARAGGVAVPTAAFVAVYDLLLPLGLVAASAWILLRRPVALAPPRVDSSHPDVPSSALPAVGAGVLCGIVGWFVGSAVAPWADALTAAGTGVGAGLVGRYYPMARVRERVREVESGLDDVLSLVGRRVSAGDSVEVALESAADAVSTPAGAVFADAAGVRRRLRVSVREAFLGRYGVLADVPSPRTRAAAALLSVAATEGRPAGHAVVATADHLSELRRVESEARRELASVTGTLSNTAALFAPLVGGATVAMAARMGAADTALVEDGAQALGPELLGTAVGAYVLVLAVVLTTLATGLDRGLDRTLVGYRVGLALLSATAAYLAAFRGAALVF</sequence>
<proteinExistence type="predicted"/>
<gene>
    <name evidence="2" type="ORF">ELS19_03135</name>
</gene>
<accession>A0A482TI84</accession>
<feature type="transmembrane region" description="Helical" evidence="1">
    <location>
        <begin position="225"/>
        <end position="243"/>
    </location>
</feature>
<keyword evidence="1" id="KW-0812">Transmembrane</keyword>
<feature type="transmembrane region" description="Helical" evidence="1">
    <location>
        <begin position="476"/>
        <end position="497"/>
    </location>
</feature>
<reference evidence="2 3" key="1">
    <citation type="submission" date="2018-12" db="EMBL/GenBank/DDBJ databases">
        <title>Genome analysis provides insights into bioremediation potentialities of Halogeometricum borinquense strain N11.</title>
        <authorList>
            <person name="Najjari A."/>
            <person name="Youssef N."/>
            <person name="Fhoula I."/>
            <person name="Ben Dhia O."/>
            <person name="Mahjoubi M."/>
            <person name="Ouzari H.I."/>
            <person name="Cherif A."/>
        </authorList>
    </citation>
    <scope>NUCLEOTIDE SEQUENCE [LARGE SCALE GENOMIC DNA]</scope>
    <source>
        <strain evidence="2 3">N11</strain>
    </source>
</reference>
<feature type="transmembrane region" description="Helical" evidence="1">
    <location>
        <begin position="322"/>
        <end position="342"/>
    </location>
</feature>
<feature type="transmembrane region" description="Helical" evidence="1">
    <location>
        <begin position="255"/>
        <end position="276"/>
    </location>
</feature>
<name>A0A482TI84_9EURY</name>
<dbReference type="EMBL" id="RZHH01000002">
    <property type="protein sequence ID" value="RYJ13061.1"/>
    <property type="molecule type" value="Genomic_DNA"/>
</dbReference>
<evidence type="ECO:0000256" key="1">
    <source>
        <dbReference type="SAM" id="Phobius"/>
    </source>
</evidence>
<dbReference type="RefSeq" id="WP_129783542.1">
    <property type="nucleotide sequence ID" value="NZ_RZHH01000002.1"/>
</dbReference>
<dbReference type="Proteomes" id="UP000294028">
    <property type="component" value="Unassembled WGS sequence"/>
</dbReference>